<keyword evidence="1" id="KW-0732">Signal</keyword>
<proteinExistence type="predicted"/>
<feature type="chain" id="PRO_5046792304" description="Beta-lactamase-inhibitor-like, PepSY-like" evidence="1">
    <location>
        <begin position="20"/>
        <end position="171"/>
    </location>
</feature>
<organism evidence="2 3">
    <name type="scientific">Bizionia hallyeonensis</name>
    <dbReference type="NCBI Taxonomy" id="1123757"/>
    <lineage>
        <taxon>Bacteria</taxon>
        <taxon>Pseudomonadati</taxon>
        <taxon>Bacteroidota</taxon>
        <taxon>Flavobacteriia</taxon>
        <taxon>Flavobacteriales</taxon>
        <taxon>Flavobacteriaceae</taxon>
        <taxon>Bizionia</taxon>
    </lineage>
</organism>
<evidence type="ECO:0000313" key="2">
    <source>
        <dbReference type="EMBL" id="MFC5195075.1"/>
    </source>
</evidence>
<reference evidence="3" key="1">
    <citation type="journal article" date="2019" name="Int. J. Syst. Evol. Microbiol.">
        <title>The Global Catalogue of Microorganisms (GCM) 10K type strain sequencing project: providing services to taxonomists for standard genome sequencing and annotation.</title>
        <authorList>
            <consortium name="The Broad Institute Genomics Platform"/>
            <consortium name="The Broad Institute Genome Sequencing Center for Infectious Disease"/>
            <person name="Wu L."/>
            <person name="Ma J."/>
        </authorList>
    </citation>
    <scope>NUCLEOTIDE SEQUENCE [LARGE SCALE GENOMIC DNA]</scope>
    <source>
        <strain evidence="3">JCM 17978</strain>
    </source>
</reference>
<evidence type="ECO:0000313" key="3">
    <source>
        <dbReference type="Proteomes" id="UP001596162"/>
    </source>
</evidence>
<evidence type="ECO:0008006" key="4">
    <source>
        <dbReference type="Google" id="ProtNLM"/>
    </source>
</evidence>
<dbReference type="Proteomes" id="UP001596162">
    <property type="component" value="Unassembled WGS sequence"/>
</dbReference>
<feature type="signal peptide" evidence="1">
    <location>
        <begin position="1"/>
        <end position="19"/>
    </location>
</feature>
<accession>A0ABW0C5Z0</accession>
<evidence type="ECO:0000256" key="1">
    <source>
        <dbReference type="SAM" id="SignalP"/>
    </source>
</evidence>
<gene>
    <name evidence="2" type="ORF">ACFPH8_07005</name>
</gene>
<keyword evidence="3" id="KW-1185">Reference proteome</keyword>
<dbReference type="RefSeq" id="WP_248399676.1">
    <property type="nucleotide sequence ID" value="NZ_JBHSLA010000002.1"/>
</dbReference>
<name>A0ABW0C5Z0_9FLAO</name>
<comment type="caution">
    <text evidence="2">The sequence shown here is derived from an EMBL/GenBank/DDBJ whole genome shotgun (WGS) entry which is preliminary data.</text>
</comment>
<dbReference type="EMBL" id="JBHSLA010000002">
    <property type="protein sequence ID" value="MFC5195075.1"/>
    <property type="molecule type" value="Genomic_DNA"/>
</dbReference>
<sequence length="171" mass="19539">MKTYVIGLLFLGFTNLMIAQNDLALLATPNPTNHSETIKMVKNMDYLTTMNDFDISKKVLKLQDLVANYDIKAHNVYNSKSATTYTVNFKEGKNNLLAVYDKNGTLLKCHEQYQNIKLPFVLSSEIIKANPGYSLNEVYCNIQYNKDVDTEIKYRVVLKNGRKTKTVLLDL</sequence>
<protein>
    <recommendedName>
        <fullName evidence="4">Beta-lactamase-inhibitor-like, PepSY-like</fullName>
    </recommendedName>
</protein>